<comment type="caution">
    <text evidence="7">The sequence shown here is derived from an EMBL/GenBank/DDBJ whole genome shotgun (WGS) entry which is preliminary data.</text>
</comment>
<comment type="similarity">
    <text evidence="1">In the C-terminal section; belongs to the class-I pyridoxal-phosphate-dependent aminotransferase family.</text>
</comment>
<dbReference type="Proteomes" id="UP000028302">
    <property type="component" value="Unassembled WGS sequence"/>
</dbReference>
<dbReference type="Pfam" id="PF00392">
    <property type="entry name" value="GntR"/>
    <property type="match status" value="1"/>
</dbReference>
<evidence type="ECO:0000259" key="6">
    <source>
        <dbReference type="PROSITE" id="PS50949"/>
    </source>
</evidence>
<dbReference type="SUPFAM" id="SSF53383">
    <property type="entry name" value="PLP-dependent transferases"/>
    <property type="match status" value="1"/>
</dbReference>
<dbReference type="GO" id="GO:0030170">
    <property type="term" value="F:pyridoxal phosphate binding"/>
    <property type="evidence" value="ECO:0007669"/>
    <property type="project" value="InterPro"/>
</dbReference>
<evidence type="ECO:0000313" key="7">
    <source>
        <dbReference type="EMBL" id="KEZ77756.1"/>
    </source>
</evidence>
<dbReference type="Gene3D" id="3.90.1150.10">
    <property type="entry name" value="Aspartate Aminotransferase, domain 1"/>
    <property type="match status" value="1"/>
</dbReference>
<dbReference type="PANTHER" id="PTHR46577">
    <property type="entry name" value="HTH-TYPE TRANSCRIPTIONAL REGULATORY PROTEIN GABR"/>
    <property type="match status" value="1"/>
</dbReference>
<accession>A0A084IM22</accession>
<dbReference type="AlphaFoldDB" id="A0A084IM22"/>
<dbReference type="STRING" id="1304275.C41B8_08060"/>
<dbReference type="CDD" id="cd00609">
    <property type="entry name" value="AAT_like"/>
    <property type="match status" value="1"/>
</dbReference>
<dbReference type="Gene3D" id="1.10.10.10">
    <property type="entry name" value="Winged helix-like DNA-binding domain superfamily/Winged helix DNA-binding domain"/>
    <property type="match status" value="1"/>
</dbReference>
<keyword evidence="8" id="KW-1185">Reference proteome</keyword>
<protein>
    <submittedName>
        <fullName evidence="7">GntR family transcriptional regulator</fullName>
    </submittedName>
</protein>
<keyword evidence="5" id="KW-0804">Transcription</keyword>
<dbReference type="EMBL" id="APNK01000009">
    <property type="protein sequence ID" value="KEZ77756.1"/>
    <property type="molecule type" value="Genomic_DNA"/>
</dbReference>
<dbReference type="PANTHER" id="PTHR46577:SF1">
    <property type="entry name" value="HTH-TYPE TRANSCRIPTIONAL REGULATORY PROTEIN GABR"/>
    <property type="match status" value="1"/>
</dbReference>
<dbReference type="GO" id="GO:0003700">
    <property type="term" value="F:DNA-binding transcription factor activity"/>
    <property type="evidence" value="ECO:0007669"/>
    <property type="project" value="InterPro"/>
</dbReference>
<evidence type="ECO:0000313" key="8">
    <source>
        <dbReference type="Proteomes" id="UP000028302"/>
    </source>
</evidence>
<dbReference type="InterPro" id="IPR015424">
    <property type="entry name" value="PyrdxlP-dep_Trfase"/>
</dbReference>
<dbReference type="GO" id="GO:0003677">
    <property type="term" value="F:DNA binding"/>
    <property type="evidence" value="ECO:0007669"/>
    <property type="project" value="UniProtKB-KW"/>
</dbReference>
<dbReference type="InterPro" id="IPR036388">
    <property type="entry name" value="WH-like_DNA-bd_sf"/>
</dbReference>
<dbReference type="OrthoDB" id="9804020at2"/>
<evidence type="ECO:0000256" key="5">
    <source>
        <dbReference type="ARBA" id="ARBA00023163"/>
    </source>
</evidence>
<dbReference type="RefSeq" id="WP_037336465.1">
    <property type="nucleotide sequence ID" value="NZ_APNK01000009.1"/>
</dbReference>
<evidence type="ECO:0000256" key="2">
    <source>
        <dbReference type="ARBA" id="ARBA00022898"/>
    </source>
</evidence>
<sequence length="464" mass="50476">MTIWVPELAGIGPRYRELANAIAQAVRQGELAPGAKLPTQRRLAEALGVTVGTVTRAYSEAERGGWVSARVGSGTYVRGVDEGPAFSHVSAARDDNGWVDLSLALPPADVERDAALSRALSAVQADPVAMAEALDYQPESGLDWHREIYAEWMGRLGLPMAADELVIDQGGMNGIFIALSTLARPGGRIAAERLCYPGVISVAGQLGLRMVALDHDDDGLVVETLAARHDQQPFDVLYVMPEHQNPTTARLAEDRRTALVDFARERDVWLVEDGVQHLPVEQRGTPLHQLAPERTIFLFSVSKILSGGLRSGVMRVPSAMRERVATVVRNVSWMPPPLIASIVGRWITSGDADRQLARQFAELEARRNMVQETLAEFSPRTRPGGFYAWLSLPPGQRASQVVARLAESRIRVNSAEAFCVGSEAAPQAIRLCFSAARDRATLAHALMQVRDVLAVPAPSPWQTI</sequence>
<keyword evidence="3" id="KW-0805">Transcription regulation</keyword>
<dbReference type="eggNOG" id="COG1167">
    <property type="taxonomic scope" value="Bacteria"/>
</dbReference>
<dbReference type="SMART" id="SM00345">
    <property type="entry name" value="HTH_GNTR"/>
    <property type="match status" value="1"/>
</dbReference>
<dbReference type="Gene3D" id="3.40.640.10">
    <property type="entry name" value="Type I PLP-dependent aspartate aminotransferase-like (Major domain)"/>
    <property type="match status" value="1"/>
</dbReference>
<dbReference type="Pfam" id="PF00155">
    <property type="entry name" value="Aminotran_1_2"/>
    <property type="match status" value="1"/>
</dbReference>
<evidence type="ECO:0000256" key="3">
    <source>
        <dbReference type="ARBA" id="ARBA00023015"/>
    </source>
</evidence>
<dbReference type="CDD" id="cd07377">
    <property type="entry name" value="WHTH_GntR"/>
    <property type="match status" value="1"/>
</dbReference>
<gene>
    <name evidence="7" type="ORF">C41B8_08060</name>
</gene>
<dbReference type="PROSITE" id="PS50949">
    <property type="entry name" value="HTH_GNTR"/>
    <property type="match status" value="1"/>
</dbReference>
<keyword evidence="4" id="KW-0238">DNA-binding</keyword>
<evidence type="ECO:0000256" key="4">
    <source>
        <dbReference type="ARBA" id="ARBA00023125"/>
    </source>
</evidence>
<name>A0A084IM22_SALHC</name>
<feature type="domain" description="HTH gntR-type" evidence="6">
    <location>
        <begin position="12"/>
        <end position="80"/>
    </location>
</feature>
<dbReference type="InterPro" id="IPR004839">
    <property type="entry name" value="Aminotransferase_I/II_large"/>
</dbReference>
<dbReference type="InterPro" id="IPR015421">
    <property type="entry name" value="PyrdxlP-dep_Trfase_major"/>
</dbReference>
<proteinExistence type="inferred from homology"/>
<dbReference type="InterPro" id="IPR000524">
    <property type="entry name" value="Tscrpt_reg_HTH_GntR"/>
</dbReference>
<evidence type="ECO:0000256" key="1">
    <source>
        <dbReference type="ARBA" id="ARBA00005384"/>
    </source>
</evidence>
<keyword evidence="2" id="KW-0663">Pyridoxal phosphate</keyword>
<dbReference type="SUPFAM" id="SSF46785">
    <property type="entry name" value="Winged helix' DNA-binding domain"/>
    <property type="match status" value="1"/>
</dbReference>
<dbReference type="InterPro" id="IPR051446">
    <property type="entry name" value="HTH_trans_reg/aminotransferase"/>
</dbReference>
<dbReference type="InterPro" id="IPR015422">
    <property type="entry name" value="PyrdxlP-dep_Trfase_small"/>
</dbReference>
<organism evidence="7 8">
    <name type="scientific">Salinisphaera hydrothermalis (strain C41B8)</name>
    <dbReference type="NCBI Taxonomy" id="1304275"/>
    <lineage>
        <taxon>Bacteria</taxon>
        <taxon>Pseudomonadati</taxon>
        <taxon>Pseudomonadota</taxon>
        <taxon>Gammaproteobacteria</taxon>
        <taxon>Salinisphaerales</taxon>
        <taxon>Salinisphaeraceae</taxon>
        <taxon>Salinisphaera</taxon>
    </lineage>
</organism>
<reference evidence="7 8" key="1">
    <citation type="submission" date="2013-03" db="EMBL/GenBank/DDBJ databases">
        <title>Salinisphaera hydrothermalis C41B8 Genome Sequencing.</title>
        <authorList>
            <person name="Li C."/>
            <person name="Lai Q."/>
            <person name="Shao Z."/>
        </authorList>
    </citation>
    <scope>NUCLEOTIDE SEQUENCE [LARGE SCALE GENOMIC DNA]</scope>
    <source>
        <strain evidence="7 8">C41B8</strain>
    </source>
</reference>
<dbReference type="InterPro" id="IPR036390">
    <property type="entry name" value="WH_DNA-bd_sf"/>
</dbReference>